<protein>
    <submittedName>
        <fullName evidence="2">Uncharacterized protein</fullName>
    </submittedName>
</protein>
<dbReference type="EMBL" id="BGPR01085364">
    <property type="protein sequence ID" value="GBL99097.1"/>
    <property type="molecule type" value="Genomic_DNA"/>
</dbReference>
<evidence type="ECO:0000313" key="4">
    <source>
        <dbReference type="Proteomes" id="UP000499080"/>
    </source>
</evidence>
<evidence type="ECO:0000313" key="3">
    <source>
        <dbReference type="EMBL" id="GBL99235.1"/>
    </source>
</evidence>
<feature type="region of interest" description="Disordered" evidence="1">
    <location>
        <begin position="1"/>
        <end position="54"/>
    </location>
</feature>
<dbReference type="EMBL" id="BGPR01085397">
    <property type="protein sequence ID" value="GBL99235.1"/>
    <property type="molecule type" value="Genomic_DNA"/>
</dbReference>
<evidence type="ECO:0000256" key="1">
    <source>
        <dbReference type="SAM" id="MobiDB-lite"/>
    </source>
</evidence>
<dbReference type="Proteomes" id="UP000499080">
    <property type="component" value="Unassembled WGS sequence"/>
</dbReference>
<organism evidence="2 4">
    <name type="scientific">Araneus ventricosus</name>
    <name type="common">Orbweaver spider</name>
    <name type="synonym">Epeira ventricosa</name>
    <dbReference type="NCBI Taxonomy" id="182803"/>
    <lineage>
        <taxon>Eukaryota</taxon>
        <taxon>Metazoa</taxon>
        <taxon>Ecdysozoa</taxon>
        <taxon>Arthropoda</taxon>
        <taxon>Chelicerata</taxon>
        <taxon>Arachnida</taxon>
        <taxon>Araneae</taxon>
        <taxon>Araneomorphae</taxon>
        <taxon>Entelegynae</taxon>
        <taxon>Araneoidea</taxon>
        <taxon>Araneidae</taxon>
        <taxon>Araneus</taxon>
    </lineage>
</organism>
<feature type="compositionally biased region" description="Low complexity" evidence="1">
    <location>
        <begin position="10"/>
        <end position="19"/>
    </location>
</feature>
<proteinExistence type="predicted"/>
<gene>
    <name evidence="3" type="ORF">AVEN_172391_1</name>
    <name evidence="2" type="ORF">AVEN_84499_1</name>
</gene>
<keyword evidence="4" id="KW-1185">Reference proteome</keyword>
<reference evidence="2 4" key="1">
    <citation type="journal article" date="2019" name="Sci. Rep.">
        <title>Orb-weaving spider Araneus ventricosus genome elucidates the spidroin gene catalogue.</title>
        <authorList>
            <person name="Kono N."/>
            <person name="Nakamura H."/>
            <person name="Ohtoshi R."/>
            <person name="Moran D.A.P."/>
            <person name="Shinohara A."/>
            <person name="Yoshida Y."/>
            <person name="Fujiwara M."/>
            <person name="Mori M."/>
            <person name="Tomita M."/>
            <person name="Arakawa K."/>
        </authorList>
    </citation>
    <scope>NUCLEOTIDE SEQUENCE [LARGE SCALE GENOMIC DNA]</scope>
</reference>
<name>A0A4Y2C5P9_ARAVE</name>
<accession>A0A4Y2C5P9</accession>
<dbReference type="AlphaFoldDB" id="A0A4Y2C5P9"/>
<comment type="caution">
    <text evidence="2">The sequence shown here is derived from an EMBL/GenBank/DDBJ whole genome shotgun (WGS) entry which is preliminary data.</text>
</comment>
<evidence type="ECO:0000313" key="2">
    <source>
        <dbReference type="EMBL" id="GBL99097.1"/>
    </source>
</evidence>
<sequence>MEKHLDFIQDSDPASLGSASLGGGDENEGGRSRRWPSTNEQRRRQRSKGIAEPTCGTLEAGESFISKMEILELIFRSICGASNLSVNADLQK</sequence>